<reference evidence="4" key="1">
    <citation type="submission" date="2016-10" db="EMBL/GenBank/DDBJ databases">
        <authorList>
            <person name="de Groot N.N."/>
        </authorList>
    </citation>
    <scope>NUCLEOTIDE SEQUENCE [LARGE SCALE GENOMIC DNA]</scope>
    <source>
        <strain evidence="4">10nlg</strain>
    </source>
</reference>
<evidence type="ECO:0000259" key="2">
    <source>
        <dbReference type="PROSITE" id="PS51352"/>
    </source>
</evidence>
<dbReference type="InterPro" id="IPR036249">
    <property type="entry name" value="Thioredoxin-like_sf"/>
</dbReference>
<dbReference type="PANTHER" id="PTHR42852">
    <property type="entry name" value="THIOL:DISULFIDE INTERCHANGE PROTEIN DSBE"/>
    <property type="match status" value="1"/>
</dbReference>
<keyword evidence="1" id="KW-1015">Disulfide bond</keyword>
<gene>
    <name evidence="3" type="ORF">SAMN05444126_10119</name>
</gene>
<dbReference type="RefSeq" id="WP_093071495.1">
    <property type="nucleotide sequence ID" value="NZ_FOGV01000001.1"/>
</dbReference>
<dbReference type="PANTHER" id="PTHR42852:SF17">
    <property type="entry name" value="THIOREDOXIN-LIKE PROTEIN HI_1115"/>
    <property type="match status" value="1"/>
</dbReference>
<dbReference type="CDD" id="cd02966">
    <property type="entry name" value="TlpA_like_family"/>
    <property type="match status" value="1"/>
</dbReference>
<keyword evidence="4" id="KW-1185">Reference proteome</keyword>
<dbReference type="Pfam" id="PF00578">
    <property type="entry name" value="AhpC-TSA"/>
    <property type="match status" value="1"/>
</dbReference>
<accession>A0A1H9NY91</accession>
<dbReference type="Gene3D" id="3.40.30.10">
    <property type="entry name" value="Glutaredoxin"/>
    <property type="match status" value="1"/>
</dbReference>
<evidence type="ECO:0000313" key="4">
    <source>
        <dbReference type="Proteomes" id="UP000199318"/>
    </source>
</evidence>
<evidence type="ECO:0000256" key="1">
    <source>
        <dbReference type="ARBA" id="ARBA00023157"/>
    </source>
</evidence>
<organism evidence="3 4">
    <name type="scientific">Salisediminibacterium halotolerans</name>
    <dbReference type="NCBI Taxonomy" id="517425"/>
    <lineage>
        <taxon>Bacteria</taxon>
        <taxon>Bacillati</taxon>
        <taxon>Bacillota</taxon>
        <taxon>Bacilli</taxon>
        <taxon>Bacillales</taxon>
        <taxon>Bacillaceae</taxon>
        <taxon>Salisediminibacterium</taxon>
    </lineage>
</organism>
<feature type="domain" description="Thioredoxin" evidence="2">
    <location>
        <begin position="1"/>
        <end position="140"/>
    </location>
</feature>
<dbReference type="GO" id="GO:0016209">
    <property type="term" value="F:antioxidant activity"/>
    <property type="evidence" value="ECO:0007669"/>
    <property type="project" value="InterPro"/>
</dbReference>
<comment type="caution">
    <text evidence="3">The sequence shown here is derived from an EMBL/GenBank/DDBJ whole genome shotgun (WGS) entry which is preliminary data.</text>
</comment>
<name>A0A1H9NY91_9BACI</name>
<dbReference type="STRING" id="1464123.SAMN05444126_10119"/>
<dbReference type="AlphaFoldDB" id="A0A1H9NY91"/>
<dbReference type="InterPro" id="IPR050553">
    <property type="entry name" value="Thioredoxin_ResA/DsbE_sf"/>
</dbReference>
<dbReference type="EMBL" id="FOGV01000001">
    <property type="protein sequence ID" value="SER40902.1"/>
    <property type="molecule type" value="Genomic_DNA"/>
</dbReference>
<dbReference type="PROSITE" id="PS51352">
    <property type="entry name" value="THIOREDOXIN_2"/>
    <property type="match status" value="1"/>
</dbReference>
<dbReference type="SUPFAM" id="SSF52833">
    <property type="entry name" value="Thioredoxin-like"/>
    <property type="match status" value="1"/>
</dbReference>
<dbReference type="OrthoDB" id="25753at2"/>
<dbReference type="InterPro" id="IPR013766">
    <property type="entry name" value="Thioredoxin_domain"/>
</dbReference>
<proteinExistence type="predicted"/>
<protein>
    <submittedName>
        <fullName evidence="3">Peroxiredoxin</fullName>
    </submittedName>
</protein>
<evidence type="ECO:0000313" key="3">
    <source>
        <dbReference type="EMBL" id="SER40902.1"/>
    </source>
</evidence>
<sequence length="140" mass="15781">MKAPAFTVKKWGSEETVSLSDYEGKALLLTFWVSWCPDCRRDLHNKQQLYEAMNTADVDVLMIHVPGRESDETEAEKYIAEHGYTLPIASDNGSEWYDKYRCMSAPTTFVIDAEGEIIGNLNDKAGFQDVLKLLGKVLQA</sequence>
<dbReference type="GO" id="GO:0016491">
    <property type="term" value="F:oxidoreductase activity"/>
    <property type="evidence" value="ECO:0007669"/>
    <property type="project" value="InterPro"/>
</dbReference>
<dbReference type="InterPro" id="IPR000866">
    <property type="entry name" value="AhpC/TSA"/>
</dbReference>
<dbReference type="Proteomes" id="UP000199318">
    <property type="component" value="Unassembled WGS sequence"/>
</dbReference>